<proteinExistence type="inferred from homology"/>
<comment type="caution">
    <text evidence="16">The sequence shown here is derived from an EMBL/GenBank/DDBJ whole genome shotgun (WGS) entry which is preliminary data.</text>
</comment>
<evidence type="ECO:0000256" key="2">
    <source>
        <dbReference type="ARBA" id="ARBA00022679"/>
    </source>
</evidence>
<dbReference type="Gene3D" id="3.90.1800.10">
    <property type="entry name" value="RNA polymerase alpha subunit dimerisation domain"/>
    <property type="match status" value="1"/>
</dbReference>
<dbReference type="Gene3D" id="3.90.1110.10">
    <property type="entry name" value="RNA polymerase Rpb2, domain 2"/>
    <property type="match status" value="1"/>
</dbReference>
<dbReference type="EC" id="2.7.7.6" evidence="6 8"/>
<dbReference type="AlphaFoldDB" id="A0A4Y4D0B2"/>
<dbReference type="InterPro" id="IPR007121">
    <property type="entry name" value="RNA_pol_bsu_CS"/>
</dbReference>
<dbReference type="Gene3D" id="2.40.50.100">
    <property type="match status" value="1"/>
</dbReference>
<comment type="similarity">
    <text evidence="6 7">Belongs to the RNA polymerase beta chain family.</text>
</comment>
<feature type="domain" description="RNA polymerase Rpb2" evidence="11">
    <location>
        <begin position="1057"/>
        <end position="1131"/>
    </location>
</feature>
<keyword evidence="2 6" id="KW-0808">Transferase</keyword>
<dbReference type="GO" id="GO:0032549">
    <property type="term" value="F:ribonucleoside binding"/>
    <property type="evidence" value="ECO:0007669"/>
    <property type="project" value="InterPro"/>
</dbReference>
<dbReference type="Pfam" id="PF00562">
    <property type="entry name" value="RNA_pol_Rpb2_6"/>
    <property type="match status" value="1"/>
</dbReference>
<dbReference type="InterPro" id="IPR019462">
    <property type="entry name" value="DNA-dir_RNA_pol_bsu_external_1"/>
</dbReference>
<dbReference type="InterPro" id="IPR007641">
    <property type="entry name" value="RNA_pol_Rpb2_7"/>
</dbReference>
<accession>A0A4Y4D0B2</accession>
<organism evidence="16 17">
    <name type="scientific">Kocuria varians</name>
    <name type="common">Micrococcus varians</name>
    <dbReference type="NCBI Taxonomy" id="1272"/>
    <lineage>
        <taxon>Bacteria</taxon>
        <taxon>Bacillati</taxon>
        <taxon>Actinomycetota</taxon>
        <taxon>Actinomycetes</taxon>
        <taxon>Micrococcales</taxon>
        <taxon>Micrococcaceae</taxon>
        <taxon>Kocuria</taxon>
    </lineage>
</organism>
<dbReference type="Pfam" id="PF04563">
    <property type="entry name" value="RNA_pol_Rpb2_1"/>
    <property type="match status" value="1"/>
</dbReference>
<feature type="domain" description="RNA polymerase Rpb2" evidence="14">
    <location>
        <begin position="432"/>
        <end position="500"/>
    </location>
</feature>
<dbReference type="STRING" id="1272.GCA_900014985_00764"/>
<evidence type="ECO:0000259" key="14">
    <source>
        <dbReference type="Pfam" id="PF04565"/>
    </source>
</evidence>
<dbReference type="InterPro" id="IPR007644">
    <property type="entry name" value="RNA_pol_bsu_protrusion"/>
</dbReference>
<dbReference type="GO" id="GO:0006351">
    <property type="term" value="P:DNA-templated transcription"/>
    <property type="evidence" value="ECO:0007669"/>
    <property type="project" value="UniProtKB-UniRule"/>
</dbReference>
<dbReference type="Proteomes" id="UP000315730">
    <property type="component" value="Unassembled WGS sequence"/>
</dbReference>
<dbReference type="Pfam" id="PF10385">
    <property type="entry name" value="RNA_pol_Rpb2_45"/>
    <property type="match status" value="1"/>
</dbReference>
<comment type="subunit">
    <text evidence="6 8">The RNAP catalytic core consists of 2 alpha, 1 beta, 1 beta' and 1 omega subunit. When a sigma factor is associated with the core the holoenzyme is formed, which can initiate transcription.</text>
</comment>
<dbReference type="InterPro" id="IPR007120">
    <property type="entry name" value="DNA-dir_RNAP_su2_dom"/>
</dbReference>
<dbReference type="InterPro" id="IPR010243">
    <property type="entry name" value="RNA_pol_bsu_bac"/>
</dbReference>
<dbReference type="InterPro" id="IPR007645">
    <property type="entry name" value="RNA_pol_Rpb2_3"/>
</dbReference>
<keyword evidence="4 6" id="KW-0804">Transcription</keyword>
<feature type="domain" description="DNA-directed RNA polymerase beta subunit external 1" evidence="15">
    <location>
        <begin position="510"/>
        <end position="578"/>
    </location>
</feature>
<dbReference type="Gene3D" id="2.40.270.10">
    <property type="entry name" value="DNA-directed RNA polymerase, subunit 2, domain 6"/>
    <property type="match status" value="1"/>
</dbReference>
<evidence type="ECO:0000256" key="4">
    <source>
        <dbReference type="ARBA" id="ARBA00023163"/>
    </source>
</evidence>
<dbReference type="FunFam" id="3.90.1800.10:FF:000001">
    <property type="entry name" value="DNA-directed RNA polymerase subunit beta"/>
    <property type="match status" value="1"/>
</dbReference>
<evidence type="ECO:0000259" key="12">
    <source>
        <dbReference type="Pfam" id="PF04561"/>
    </source>
</evidence>
<evidence type="ECO:0000256" key="6">
    <source>
        <dbReference type="HAMAP-Rule" id="MF_01321"/>
    </source>
</evidence>
<comment type="catalytic activity">
    <reaction evidence="5 6 8">
        <text>RNA(n) + a ribonucleoside 5'-triphosphate = RNA(n+1) + diphosphate</text>
        <dbReference type="Rhea" id="RHEA:21248"/>
        <dbReference type="Rhea" id="RHEA-COMP:14527"/>
        <dbReference type="Rhea" id="RHEA-COMP:17342"/>
        <dbReference type="ChEBI" id="CHEBI:33019"/>
        <dbReference type="ChEBI" id="CHEBI:61557"/>
        <dbReference type="ChEBI" id="CHEBI:140395"/>
        <dbReference type="EC" id="2.7.7.6"/>
    </reaction>
</comment>
<keyword evidence="3 6" id="KW-0548">Nucleotidyltransferase</keyword>
<dbReference type="NCBIfam" id="NF001616">
    <property type="entry name" value="PRK00405.1"/>
    <property type="match status" value="1"/>
</dbReference>
<feature type="domain" description="RNA polymerase Rpb2" evidence="12">
    <location>
        <begin position="171"/>
        <end position="373"/>
    </location>
</feature>
<dbReference type="GO" id="GO:0000428">
    <property type="term" value="C:DNA-directed RNA polymerase complex"/>
    <property type="evidence" value="ECO:0007669"/>
    <property type="project" value="UniProtKB-KW"/>
</dbReference>
<dbReference type="GO" id="GO:0003677">
    <property type="term" value="F:DNA binding"/>
    <property type="evidence" value="ECO:0007669"/>
    <property type="project" value="UniProtKB-UniRule"/>
</dbReference>
<evidence type="ECO:0000313" key="16">
    <source>
        <dbReference type="EMBL" id="GEC98016.1"/>
    </source>
</evidence>
<dbReference type="EMBL" id="BJNW01000001">
    <property type="protein sequence ID" value="GEC98016.1"/>
    <property type="molecule type" value="Genomic_DNA"/>
</dbReference>
<comment type="function">
    <text evidence="6 8">DNA-dependent RNA polymerase catalyzes the transcription of DNA into RNA using the four ribonucleoside triphosphates as substrates.</text>
</comment>
<feature type="region of interest" description="Disordered" evidence="9">
    <location>
        <begin position="1"/>
        <end position="20"/>
    </location>
</feature>
<keyword evidence="1 6" id="KW-0240">DNA-directed RNA polymerase</keyword>
<evidence type="ECO:0000259" key="10">
    <source>
        <dbReference type="Pfam" id="PF00562"/>
    </source>
</evidence>
<evidence type="ECO:0000256" key="5">
    <source>
        <dbReference type="ARBA" id="ARBA00048552"/>
    </source>
</evidence>
<evidence type="ECO:0000256" key="7">
    <source>
        <dbReference type="RuleBase" id="RU000434"/>
    </source>
</evidence>
<feature type="compositionally biased region" description="Polar residues" evidence="9">
    <location>
        <begin position="1"/>
        <end position="19"/>
    </location>
</feature>
<protein>
    <recommendedName>
        <fullName evidence="6 8">DNA-directed RNA polymerase subunit beta</fullName>
        <shortName evidence="6">RNAP subunit beta</shortName>
        <ecNumber evidence="6 8">2.7.7.6</ecNumber>
    </recommendedName>
    <alternativeName>
        <fullName evidence="6">RNA polymerase subunit beta</fullName>
    </alternativeName>
    <alternativeName>
        <fullName evidence="6">Transcriptase subunit beta</fullName>
    </alternativeName>
</protein>
<feature type="domain" description="DNA-directed RNA polymerase subunit 2 hybrid-binding" evidence="10">
    <location>
        <begin position="640"/>
        <end position="1055"/>
    </location>
</feature>
<dbReference type="InterPro" id="IPR007642">
    <property type="entry name" value="RNA_pol_Rpb2_2"/>
</dbReference>
<dbReference type="HAMAP" id="MF_01321">
    <property type="entry name" value="RNApol_bact_RpoB"/>
    <property type="match status" value="1"/>
</dbReference>
<name>A0A4Y4D0B2_KOCVA</name>
<dbReference type="SUPFAM" id="SSF64484">
    <property type="entry name" value="beta and beta-prime subunits of DNA dependent RNA-polymerase"/>
    <property type="match status" value="1"/>
</dbReference>
<sequence length="1169" mass="129108">MVASSTDTNVSANHPTSDNIPRRVSFAKIHEPLDVPNLLALQTDSFDRLVGNERWQARVVEAQETGDTSVSTTSGLSDIFEEISPIEDFQGTMSLSFSEPEFYDPKYTTDECKDRDATYSAPLYVKAEFMNNNTGEIKQQTVFMGDFPLMTDKGTFVINGSERVVVSQLVRSPGAYFEKGQDRTSDKDIYSAKIIPSRGAWFELEIDKRDQVGVRLDRKRKQSVTVLLKALGWSEAKILEEFGEFDSIRATLEKDATETREEALLDIYRKLRPGEPPTVDAAQSLLDNMYFNPKRYDLAKVGRYKLNRKLGLDKPFTDPDASVLSLDDIVAMIRYLVTLHDGRSTMPGTRDGEAREIHVDVDDIDHFGNRRIRAVGELIENQIRTGLSRMERVVRERMTTQDVEAITPQTLINIRPVVAAIKEFFGTSQLSQFMDQNNPLAGLTHKRRLSALGPGGLSRDRAGMEVRDVHPSHYGRMCPIETPEGSNIGLIGSLATYARINPFGFIETPYRKVVDGTVTDDVVYLTADDERGLTIAQANAPLTEDGHFAEDAVLSRASDGSGEAVLVAPEDIEFMDVSPRQMVSVATALIPYLEHDDANRALMGANMQRQAVPLLTSEAPLVGTGMERYSALDAGDSVLATKPGVVEEVSADLVTVLNDDGTTKLYPINKFVRSNPGNTYNQRVIVSEGQRVEPRTVIADGPSTDHGELALGKNLLIAYMSWEGLNYEDAIILSQRMVSEDVLTSIHIEEHEIDARDTKLGAEEITRDIPNVSEEVLSALDERGIIHIGAEVQAGDILVGKVTPKGETELTPEERLLRAIFGEKSREVRDTSLKVPHGESGTVIGVRVFDREDEDDDLPAGVNQVVRVYVAQKRKITDGDKLAGRHGNKGVISKILPIEDMPFMEDGTPVDVILNPLGVPGRMNLGQVLEVHTGWLAKQGWNIEGDPEWLKGLSNFPKSTGPTNVATPVFDGAREDEIFDLLDHTNPTRDGQRLIGRSGKAKLYDGRSGQPFPDPVSVGYQYILKLHHLVDDKIHARSTGPYSMITQQPLGGKAQFGGQRFGEMEVWALEAYGAAYTLQELLTVKSDDVHGRVKVYEAIVKGENIPEPGVPESFKVLIKEMQSLCLNVEVLSADGNTVEMRDSEDDSFRAADELGIDLSHSEPSSVEEV</sequence>
<dbReference type="Gene3D" id="2.40.50.150">
    <property type="match status" value="1"/>
</dbReference>
<dbReference type="PANTHER" id="PTHR20856">
    <property type="entry name" value="DNA-DIRECTED RNA POLYMERASE I SUBUNIT 2"/>
    <property type="match status" value="1"/>
</dbReference>
<evidence type="ECO:0000313" key="17">
    <source>
        <dbReference type="Proteomes" id="UP000315730"/>
    </source>
</evidence>
<feature type="domain" description="RNA polymerase beta subunit protrusion" evidence="13">
    <location>
        <begin position="38"/>
        <end position="417"/>
    </location>
</feature>
<evidence type="ECO:0000256" key="9">
    <source>
        <dbReference type="SAM" id="MobiDB-lite"/>
    </source>
</evidence>
<evidence type="ECO:0000259" key="11">
    <source>
        <dbReference type="Pfam" id="PF04560"/>
    </source>
</evidence>
<dbReference type="CDD" id="cd00653">
    <property type="entry name" value="RNA_pol_B_RPB2"/>
    <property type="match status" value="1"/>
</dbReference>
<dbReference type="GO" id="GO:0003899">
    <property type="term" value="F:DNA-directed RNA polymerase activity"/>
    <property type="evidence" value="ECO:0007669"/>
    <property type="project" value="UniProtKB-UniRule"/>
</dbReference>
<dbReference type="Gene3D" id="2.30.150.10">
    <property type="entry name" value="DNA-directed RNA polymerase, beta subunit, external 1 domain"/>
    <property type="match status" value="1"/>
</dbReference>
<evidence type="ECO:0000259" key="13">
    <source>
        <dbReference type="Pfam" id="PF04563"/>
    </source>
</evidence>
<dbReference type="RefSeq" id="WP_141268546.1">
    <property type="nucleotide sequence ID" value="NZ_BJNW01000001.1"/>
</dbReference>
<keyword evidence="17" id="KW-1185">Reference proteome</keyword>
<dbReference type="OrthoDB" id="9803954at2"/>
<dbReference type="InterPro" id="IPR037033">
    <property type="entry name" value="DNA-dir_RNAP_su2_hyb_sf"/>
</dbReference>
<dbReference type="Pfam" id="PF04560">
    <property type="entry name" value="RNA_pol_Rpb2_7"/>
    <property type="match status" value="1"/>
</dbReference>
<dbReference type="Pfam" id="PF04561">
    <property type="entry name" value="RNA_pol_Rpb2_2"/>
    <property type="match status" value="1"/>
</dbReference>
<dbReference type="NCBIfam" id="TIGR02013">
    <property type="entry name" value="rpoB"/>
    <property type="match status" value="1"/>
</dbReference>
<dbReference type="InterPro" id="IPR015712">
    <property type="entry name" value="DNA-dir_RNA_pol_su2"/>
</dbReference>
<dbReference type="InterPro" id="IPR014724">
    <property type="entry name" value="RNA_pol_RPB2_OB-fold"/>
</dbReference>
<reference evidence="16 17" key="1">
    <citation type="submission" date="2019-06" db="EMBL/GenBank/DDBJ databases">
        <title>Whole genome shotgun sequence of Kocuria varians NBRC 15358.</title>
        <authorList>
            <person name="Hosoyama A."/>
            <person name="Uohara A."/>
            <person name="Ohji S."/>
            <person name="Ichikawa N."/>
        </authorList>
    </citation>
    <scope>NUCLEOTIDE SEQUENCE [LARGE SCALE GENOMIC DNA]</scope>
    <source>
        <strain evidence="16 17">NBRC 15358</strain>
    </source>
</reference>
<dbReference type="Gene3D" id="3.90.1100.10">
    <property type="match status" value="1"/>
</dbReference>
<evidence type="ECO:0000259" key="15">
    <source>
        <dbReference type="Pfam" id="PF10385"/>
    </source>
</evidence>
<dbReference type="InterPro" id="IPR037034">
    <property type="entry name" value="RNA_pol_Rpb2_2_sf"/>
</dbReference>
<evidence type="ECO:0000256" key="8">
    <source>
        <dbReference type="RuleBase" id="RU363031"/>
    </source>
</evidence>
<evidence type="ECO:0000256" key="1">
    <source>
        <dbReference type="ARBA" id="ARBA00022478"/>
    </source>
</evidence>
<dbReference type="PROSITE" id="PS01166">
    <property type="entry name" value="RNA_POL_BETA"/>
    <property type="match status" value="1"/>
</dbReference>
<dbReference type="Pfam" id="PF04565">
    <property type="entry name" value="RNA_pol_Rpb2_3"/>
    <property type="match status" value="1"/>
</dbReference>
<gene>
    <name evidence="6 16" type="primary">rpoB</name>
    <name evidence="16" type="ORF">KVA01_01710</name>
</gene>
<dbReference type="InterPro" id="IPR042107">
    <property type="entry name" value="DNA-dir_RNA_pol_bsu_ext_1_sf"/>
</dbReference>
<evidence type="ECO:0000256" key="3">
    <source>
        <dbReference type="ARBA" id="ARBA00022695"/>
    </source>
</evidence>